<dbReference type="GO" id="GO:0043548">
    <property type="term" value="F:phosphatidylinositol 3-kinase binding"/>
    <property type="evidence" value="ECO:0007669"/>
    <property type="project" value="TreeGrafter"/>
</dbReference>
<dbReference type="GO" id="GO:0000423">
    <property type="term" value="P:mitophagy"/>
    <property type="evidence" value="ECO:0007669"/>
    <property type="project" value="TreeGrafter"/>
</dbReference>
<dbReference type="GO" id="GO:0034271">
    <property type="term" value="C:phosphatidylinositol 3-kinase complex, class III, type I"/>
    <property type="evidence" value="ECO:0007669"/>
    <property type="project" value="TreeGrafter"/>
</dbReference>
<dbReference type="OMA" id="PETCTIS"/>
<feature type="domain" description="Atg6 BARA" evidence="3">
    <location>
        <begin position="90"/>
        <end position="260"/>
    </location>
</feature>
<dbReference type="OrthoDB" id="20368at2759"/>
<dbReference type="Gene3D" id="1.10.418.40">
    <property type="entry name" value="Autophagy protein 6/Beclin 1"/>
    <property type="match status" value="1"/>
</dbReference>
<evidence type="ECO:0000313" key="4">
    <source>
        <dbReference type="EMBL" id="KDO18758.1"/>
    </source>
</evidence>
<protein>
    <recommendedName>
        <fullName evidence="3">Atg6 BARA domain-containing protein</fullName>
    </recommendedName>
</protein>
<evidence type="ECO:0000259" key="3">
    <source>
        <dbReference type="Pfam" id="PF04111"/>
    </source>
</evidence>
<dbReference type="GO" id="GO:0030674">
    <property type="term" value="F:protein-macromolecule adaptor activity"/>
    <property type="evidence" value="ECO:0007669"/>
    <property type="project" value="TreeGrafter"/>
</dbReference>
<evidence type="ECO:0000256" key="1">
    <source>
        <dbReference type="ARBA" id="ARBA00005965"/>
    </source>
</evidence>
<dbReference type="GO" id="GO:0045324">
    <property type="term" value="P:late endosome to vacuole transport"/>
    <property type="evidence" value="ECO:0007669"/>
    <property type="project" value="TreeGrafter"/>
</dbReference>
<dbReference type="PANTHER" id="PTHR12768">
    <property type="entry name" value="BECLIN 1"/>
    <property type="match status" value="1"/>
</dbReference>
<sequence length="270" mass="30283">MHPTTPRKTGSRSHVAMGHTAPAASALRRNTSMTTTPSIQQSLSRSHGHSSGMRSSTSTPNMRDLMTHTKEERSSVSTFAVHASDVLRCLQRYNVFNDTFHIWHEGSFGTINGLRLGRLPSKPVEWAEINAALGQATLLLATVASRANLNFARHTPVARGSYSKMLTAPSKDKRKEYPLYSDGSFFQRQKFNQALVFFLECVDEAGVRAMREEPSLRFPYKIYKGKIGELAISVGGNDEQWTRALKYLLTHLKWLLAWIAKRIVRASSFL</sequence>
<dbReference type="InterPro" id="IPR040455">
    <property type="entry name" value="Atg6_BARA"/>
</dbReference>
<dbReference type="STRING" id="695850.A0A067BKQ5"/>
<dbReference type="GO" id="GO:0034272">
    <property type="term" value="C:phosphatidylinositol 3-kinase complex, class III, type II"/>
    <property type="evidence" value="ECO:0007669"/>
    <property type="project" value="TreeGrafter"/>
</dbReference>
<dbReference type="KEGG" id="spar:SPRG_21648"/>
<dbReference type="GO" id="GO:0000407">
    <property type="term" value="C:phagophore assembly site"/>
    <property type="evidence" value="ECO:0007669"/>
    <property type="project" value="TreeGrafter"/>
</dbReference>
<dbReference type="Proteomes" id="UP000030745">
    <property type="component" value="Unassembled WGS sequence"/>
</dbReference>
<dbReference type="RefSeq" id="XP_012210536.1">
    <property type="nucleotide sequence ID" value="XM_012355146.1"/>
</dbReference>
<name>A0A067BKQ5_SAPPC</name>
<dbReference type="GO" id="GO:0006995">
    <property type="term" value="P:cellular response to nitrogen starvation"/>
    <property type="evidence" value="ECO:0007669"/>
    <property type="project" value="TreeGrafter"/>
</dbReference>
<accession>A0A067BKQ5</accession>
<dbReference type="VEuPathDB" id="FungiDB:SPRG_21648"/>
<dbReference type="Pfam" id="PF04111">
    <property type="entry name" value="APG6"/>
    <property type="match status" value="1"/>
</dbReference>
<evidence type="ECO:0000313" key="5">
    <source>
        <dbReference type="Proteomes" id="UP000030745"/>
    </source>
</evidence>
<dbReference type="PANTHER" id="PTHR12768:SF4">
    <property type="entry name" value="BECLIN-1"/>
    <property type="match status" value="1"/>
</dbReference>
<dbReference type="EMBL" id="KK583398">
    <property type="protein sequence ID" value="KDO18758.1"/>
    <property type="molecule type" value="Genomic_DNA"/>
</dbReference>
<keyword evidence="5" id="KW-1185">Reference proteome</keyword>
<feature type="compositionally biased region" description="Polar residues" evidence="2">
    <location>
        <begin position="28"/>
        <end position="41"/>
    </location>
</feature>
<dbReference type="GeneID" id="24142284"/>
<feature type="compositionally biased region" description="Low complexity" evidence="2">
    <location>
        <begin position="42"/>
        <end position="59"/>
    </location>
</feature>
<dbReference type="InterPro" id="IPR038274">
    <property type="entry name" value="Atg6/Beclin_C_sf"/>
</dbReference>
<dbReference type="AlphaFoldDB" id="A0A067BKQ5"/>
<dbReference type="InterPro" id="IPR007243">
    <property type="entry name" value="Atg6/Beclin"/>
</dbReference>
<organism evidence="4 5">
    <name type="scientific">Saprolegnia parasitica (strain CBS 223.65)</name>
    <dbReference type="NCBI Taxonomy" id="695850"/>
    <lineage>
        <taxon>Eukaryota</taxon>
        <taxon>Sar</taxon>
        <taxon>Stramenopiles</taxon>
        <taxon>Oomycota</taxon>
        <taxon>Saprolegniomycetes</taxon>
        <taxon>Saprolegniales</taxon>
        <taxon>Saprolegniaceae</taxon>
        <taxon>Saprolegnia</taxon>
    </lineage>
</organism>
<reference evidence="4 5" key="1">
    <citation type="journal article" date="2013" name="PLoS Genet.">
        <title>Distinctive expansion of potential virulence genes in the genome of the oomycete fish pathogen Saprolegnia parasitica.</title>
        <authorList>
            <person name="Jiang R.H."/>
            <person name="de Bruijn I."/>
            <person name="Haas B.J."/>
            <person name="Belmonte R."/>
            <person name="Lobach L."/>
            <person name="Christie J."/>
            <person name="van den Ackerveken G."/>
            <person name="Bottin A."/>
            <person name="Bulone V."/>
            <person name="Diaz-Moreno S.M."/>
            <person name="Dumas B."/>
            <person name="Fan L."/>
            <person name="Gaulin E."/>
            <person name="Govers F."/>
            <person name="Grenville-Briggs L.J."/>
            <person name="Horner N.R."/>
            <person name="Levin J.Z."/>
            <person name="Mammella M."/>
            <person name="Meijer H.J."/>
            <person name="Morris P."/>
            <person name="Nusbaum C."/>
            <person name="Oome S."/>
            <person name="Phillips A.J."/>
            <person name="van Rooyen D."/>
            <person name="Rzeszutek E."/>
            <person name="Saraiva M."/>
            <person name="Secombes C.J."/>
            <person name="Seidl M.F."/>
            <person name="Snel B."/>
            <person name="Stassen J.H."/>
            <person name="Sykes S."/>
            <person name="Tripathy S."/>
            <person name="van den Berg H."/>
            <person name="Vega-Arreguin J.C."/>
            <person name="Wawra S."/>
            <person name="Young S.K."/>
            <person name="Zeng Q."/>
            <person name="Dieguez-Uribeondo J."/>
            <person name="Russ C."/>
            <person name="Tyler B.M."/>
            <person name="van West P."/>
        </authorList>
    </citation>
    <scope>NUCLEOTIDE SEQUENCE [LARGE SCALE GENOMIC DNA]</scope>
    <source>
        <strain evidence="4 5">CBS 223.65</strain>
    </source>
</reference>
<feature type="region of interest" description="Disordered" evidence="2">
    <location>
        <begin position="22"/>
        <end position="62"/>
    </location>
</feature>
<proteinExistence type="inferred from homology"/>
<gene>
    <name evidence="4" type="ORF">SPRG_21648</name>
</gene>
<evidence type="ECO:0000256" key="2">
    <source>
        <dbReference type="SAM" id="MobiDB-lite"/>
    </source>
</evidence>
<comment type="similarity">
    <text evidence="1">Belongs to the beclin family.</text>
</comment>
<dbReference type="GO" id="GO:0000045">
    <property type="term" value="P:autophagosome assembly"/>
    <property type="evidence" value="ECO:0007669"/>
    <property type="project" value="TreeGrafter"/>
</dbReference>